<feature type="compositionally biased region" description="Basic and acidic residues" evidence="1">
    <location>
        <begin position="1"/>
        <end position="19"/>
    </location>
</feature>
<dbReference type="Proteomes" id="UP000807504">
    <property type="component" value="Unassembled WGS sequence"/>
</dbReference>
<gene>
    <name evidence="2" type="ORF">HNY73_020996</name>
</gene>
<reference evidence="2" key="2">
    <citation type="submission" date="2020-06" db="EMBL/GenBank/DDBJ databases">
        <authorList>
            <person name="Sheffer M."/>
        </authorList>
    </citation>
    <scope>NUCLEOTIDE SEQUENCE</scope>
</reference>
<evidence type="ECO:0000256" key="1">
    <source>
        <dbReference type="SAM" id="MobiDB-lite"/>
    </source>
</evidence>
<comment type="caution">
    <text evidence="2">The sequence shown here is derived from an EMBL/GenBank/DDBJ whole genome shotgun (WGS) entry which is preliminary data.</text>
</comment>
<feature type="region of interest" description="Disordered" evidence="1">
    <location>
        <begin position="1"/>
        <end position="34"/>
    </location>
</feature>
<accession>A0A8T0E9W6</accession>
<sequence length="78" mass="8599">MSTSCKNDEGGGHVSERHPTGTNDEGGGHVNERVAGMSMRHVNLLQERRDCCSCQRALTLLEQRRVADKSIQQSSTPF</sequence>
<name>A0A8T0E9W6_ARGBR</name>
<keyword evidence="3" id="KW-1185">Reference proteome</keyword>
<evidence type="ECO:0000313" key="3">
    <source>
        <dbReference type="Proteomes" id="UP000807504"/>
    </source>
</evidence>
<reference evidence="2" key="1">
    <citation type="journal article" date="2020" name="bioRxiv">
        <title>Chromosome-level reference genome of the European wasp spider Argiope bruennichi: a resource for studies on range expansion and evolutionary adaptation.</title>
        <authorList>
            <person name="Sheffer M.M."/>
            <person name="Hoppe A."/>
            <person name="Krehenwinkel H."/>
            <person name="Uhl G."/>
            <person name="Kuss A.W."/>
            <person name="Jensen L."/>
            <person name="Jensen C."/>
            <person name="Gillespie R.G."/>
            <person name="Hoff K.J."/>
            <person name="Prost S."/>
        </authorList>
    </citation>
    <scope>NUCLEOTIDE SEQUENCE</scope>
</reference>
<evidence type="ECO:0000313" key="2">
    <source>
        <dbReference type="EMBL" id="KAF8768146.1"/>
    </source>
</evidence>
<dbReference type="EMBL" id="JABXBU010002230">
    <property type="protein sequence ID" value="KAF8768146.1"/>
    <property type="molecule type" value="Genomic_DNA"/>
</dbReference>
<dbReference type="AlphaFoldDB" id="A0A8T0E9W6"/>
<proteinExistence type="predicted"/>
<organism evidence="2 3">
    <name type="scientific">Argiope bruennichi</name>
    <name type="common">Wasp spider</name>
    <name type="synonym">Aranea bruennichi</name>
    <dbReference type="NCBI Taxonomy" id="94029"/>
    <lineage>
        <taxon>Eukaryota</taxon>
        <taxon>Metazoa</taxon>
        <taxon>Ecdysozoa</taxon>
        <taxon>Arthropoda</taxon>
        <taxon>Chelicerata</taxon>
        <taxon>Arachnida</taxon>
        <taxon>Araneae</taxon>
        <taxon>Araneomorphae</taxon>
        <taxon>Entelegynae</taxon>
        <taxon>Araneoidea</taxon>
        <taxon>Araneidae</taxon>
        <taxon>Argiope</taxon>
    </lineage>
</organism>
<protein>
    <submittedName>
        <fullName evidence="2">Uncharacterized protein</fullName>
    </submittedName>
</protein>